<evidence type="ECO:0000256" key="1">
    <source>
        <dbReference type="ARBA" id="ARBA00012513"/>
    </source>
</evidence>
<dbReference type="SMART" id="SM00220">
    <property type="entry name" value="S_TKc"/>
    <property type="match status" value="1"/>
</dbReference>
<sequence>MAVRRISHLLALDRIELGARALMARIIKVGDPVNDAERMVLRHLRDNAPDDWTVISNFEIYRGRQCFEVDLAILTDRACYIADTKGTHGRIEVRGKKWYPQGRQPFPSPVKKFREHAKTVGSLLRQSHLSPLVGSVWCEELVILPYDDALFVDHDGRDEKNTVLLRDLVSFLSGHQPSRLGANTPQMPITGLHEDIARALNAVSRAPSVRRFGAYEAIETLVEADPQPEAGAEADAEDRVSVYRAVQPDQPNSGTYLIQVHTVDPLLPEAEQTRERERIGNPLQALNKLPPNPHIVPCVQVLPLEDETGHFVVLKDVQAEALRVRMTDGPAQLGADARRRILSGVLSGLALAHAYRVVHRHLTPDTVLVARNGTAMLTGFDYAHTGQKRAGTVALDAYEHAEVAYLAPECVEEPGCFSAASDIFAAGVLFHELYTGELPSVTGGMRLVDSLDSAEVTPEIRELIRRMLAADPALRPTAREAIGELERLLRGSGSSGAGGGFGGTVARGGSPDDPFDWSNPYSYRNLPDGFRLTEKFHVRKKLGQGKFGVVYQVFNTLDDTDEVLKIITNDPQSVGFRLKGEYRILRQLPPHPNLVRVIDADWLPKGPFPYLRLEFAEGQDLQASATRERRLGAADVVRLLEDCLAGLGHLHDNGVYHCDVKPSNLLWTADGTKLLDFNAAVSADSTLTPTLGSPRYQAPDTGFKGRPTQAELADLDLYALGVSAYIALTGTYPWPGRAQPPKDEEALDPRKISGLGDLRRPFADVLLRSIAPRRADRYADAEAFLAALQAIGEVRRIRGGEGEVQPEPEPVCTTDAGRDGTNAFVGHLQTLYSQNSRTNAGTRGLDPAQFPLYVATALDTVLRDDVLAGRHRLVVITGNAGDGKTAFLEQLAAEAHKRGAEQGVKRANGDDFVFRGRAFHTNHDGSQDEGDQDNDTVLDSFLAPFQGADVSAWPQDQTRLIAVNEGRLTDFVTAHAGRYPLLAETVRKGLAGGGVEHGVAVVNLNTRDVVADPAGTGDSILHRMVQTMTDPKYWSGCVSCELAPRCYARHNAQTFAHPTAGPLVTERLAALYRMIHLRGRLHITLRDLRSALAYMLTSGRDCAQIHELYQRPDSVQERLDSFYFTSWAGLHTDGEHERDRLLAQLRELDVATVPDPQLDRKLDYVGPDGGHSLISVDQRGSHDAELLADRFAALPRTPAAGQGEAAAHRAYLAGARRRFFFESLDGERWKSLLTYRAGGRFLDLLAGEGPGQAELDRIIEAVNRGEGLPGALYDGERALALQVRSVPGGTVRSHRLFPADRFTIETGRPAASEYVETSPREIIVRYRGRTPDGSAEHRAELVVRLDLYELLDRLHAGHQPGVEDRQGQNLALAVFKNALSATSYQEVLLTAPGSVPHRITRLPDGALRLAPASETNGAAKRGK</sequence>
<organism evidence="9 10">
    <name type="scientific">Streptomyces bluensis</name>
    <dbReference type="NCBI Taxonomy" id="33897"/>
    <lineage>
        <taxon>Bacteria</taxon>
        <taxon>Bacillati</taxon>
        <taxon>Actinomycetota</taxon>
        <taxon>Actinomycetes</taxon>
        <taxon>Kitasatosporales</taxon>
        <taxon>Streptomycetaceae</taxon>
        <taxon>Streptomyces</taxon>
    </lineage>
</organism>
<dbReference type="PANTHER" id="PTHR43289">
    <property type="entry name" value="MITOGEN-ACTIVATED PROTEIN KINASE KINASE KINASE 20-RELATED"/>
    <property type="match status" value="1"/>
</dbReference>
<keyword evidence="5 9" id="KW-0418">Kinase</keyword>
<evidence type="ECO:0000256" key="2">
    <source>
        <dbReference type="ARBA" id="ARBA00022527"/>
    </source>
</evidence>
<name>A0ABW6UTH5_9ACTN</name>
<evidence type="ECO:0000259" key="8">
    <source>
        <dbReference type="PROSITE" id="PS50965"/>
    </source>
</evidence>
<dbReference type="Gene3D" id="1.10.510.10">
    <property type="entry name" value="Transferase(Phosphotransferase) domain 1"/>
    <property type="match status" value="2"/>
</dbReference>
<feature type="domain" description="Protein kinase" evidence="7">
    <location>
        <begin position="536"/>
        <end position="791"/>
    </location>
</feature>
<evidence type="ECO:0000256" key="3">
    <source>
        <dbReference type="ARBA" id="ARBA00022679"/>
    </source>
</evidence>
<evidence type="ECO:0000256" key="6">
    <source>
        <dbReference type="ARBA" id="ARBA00022840"/>
    </source>
</evidence>
<keyword evidence="10" id="KW-1185">Reference proteome</keyword>
<dbReference type="PROSITE" id="PS50965">
    <property type="entry name" value="NERD"/>
    <property type="match status" value="1"/>
</dbReference>
<dbReference type="RefSeq" id="WP_387892050.1">
    <property type="nucleotide sequence ID" value="NZ_JBIAWJ010000026.1"/>
</dbReference>
<keyword evidence="4" id="KW-0547">Nucleotide-binding</keyword>
<dbReference type="NCBIfam" id="NF047741">
    <property type="entry name" value="antiphage_MADS6"/>
    <property type="match status" value="1"/>
</dbReference>
<dbReference type="PANTHER" id="PTHR43289:SF6">
    <property type="entry name" value="SERINE_THREONINE-PROTEIN KINASE NEKL-3"/>
    <property type="match status" value="1"/>
</dbReference>
<dbReference type="InterPro" id="IPR000719">
    <property type="entry name" value="Prot_kinase_dom"/>
</dbReference>
<dbReference type="SUPFAM" id="SSF56112">
    <property type="entry name" value="Protein kinase-like (PK-like)"/>
    <property type="match status" value="2"/>
</dbReference>
<dbReference type="InterPro" id="IPR011528">
    <property type="entry name" value="NERD"/>
</dbReference>
<accession>A0ABW6UTH5</accession>
<dbReference type="EC" id="2.7.11.1" evidence="1"/>
<dbReference type="EMBL" id="JBIAWJ010000026">
    <property type="protein sequence ID" value="MFF4526554.1"/>
    <property type="molecule type" value="Genomic_DNA"/>
</dbReference>
<evidence type="ECO:0000259" key="7">
    <source>
        <dbReference type="PROSITE" id="PS50011"/>
    </source>
</evidence>
<evidence type="ECO:0000256" key="5">
    <source>
        <dbReference type="ARBA" id="ARBA00022777"/>
    </source>
</evidence>
<dbReference type="Pfam" id="PF08378">
    <property type="entry name" value="NERD"/>
    <property type="match status" value="1"/>
</dbReference>
<dbReference type="PROSITE" id="PS50011">
    <property type="entry name" value="PROTEIN_KINASE_DOM"/>
    <property type="match status" value="2"/>
</dbReference>
<feature type="domain" description="NERD" evidence="8">
    <location>
        <begin position="32"/>
        <end position="143"/>
    </location>
</feature>
<gene>
    <name evidence="9" type="ORF">ACFY1D_34750</name>
</gene>
<protein>
    <recommendedName>
        <fullName evidence="1">non-specific serine/threonine protein kinase</fullName>
        <ecNumber evidence="1">2.7.11.1</ecNumber>
    </recommendedName>
</protein>
<dbReference type="InterPro" id="IPR011009">
    <property type="entry name" value="Kinase-like_dom_sf"/>
</dbReference>
<reference evidence="9 10" key="1">
    <citation type="submission" date="2024-10" db="EMBL/GenBank/DDBJ databases">
        <title>The Natural Products Discovery Center: Release of the First 8490 Sequenced Strains for Exploring Actinobacteria Biosynthetic Diversity.</title>
        <authorList>
            <person name="Kalkreuter E."/>
            <person name="Kautsar S.A."/>
            <person name="Yang D."/>
            <person name="Bader C.D."/>
            <person name="Teijaro C.N."/>
            <person name="Fluegel L."/>
            <person name="Davis C.M."/>
            <person name="Simpson J.R."/>
            <person name="Lauterbach L."/>
            <person name="Steele A.D."/>
            <person name="Gui C."/>
            <person name="Meng S."/>
            <person name="Li G."/>
            <person name="Viehrig K."/>
            <person name="Ye F."/>
            <person name="Su P."/>
            <person name="Kiefer A.F."/>
            <person name="Nichols A."/>
            <person name="Cepeda A.J."/>
            <person name="Yan W."/>
            <person name="Fan B."/>
            <person name="Jiang Y."/>
            <person name="Adhikari A."/>
            <person name="Zheng C.-J."/>
            <person name="Schuster L."/>
            <person name="Cowan T.M."/>
            <person name="Smanski M.J."/>
            <person name="Chevrette M.G."/>
            <person name="De Carvalho L.P.S."/>
            <person name="Shen B."/>
        </authorList>
    </citation>
    <scope>NUCLEOTIDE SEQUENCE [LARGE SCALE GENOMIC DNA]</scope>
    <source>
        <strain evidence="9 10">NPDC001390</strain>
    </source>
</reference>
<proteinExistence type="predicted"/>
<evidence type="ECO:0000313" key="9">
    <source>
        <dbReference type="EMBL" id="MFF4526554.1"/>
    </source>
</evidence>
<keyword evidence="6" id="KW-0067">ATP-binding</keyword>
<keyword evidence="2" id="KW-0723">Serine/threonine-protein kinase</keyword>
<evidence type="ECO:0000256" key="4">
    <source>
        <dbReference type="ARBA" id="ARBA00022741"/>
    </source>
</evidence>
<feature type="domain" description="Protein kinase" evidence="7">
    <location>
        <begin position="228"/>
        <end position="489"/>
    </location>
</feature>
<comment type="caution">
    <text evidence="9">The sequence shown here is derived from an EMBL/GenBank/DDBJ whole genome shotgun (WGS) entry which is preliminary data.</text>
</comment>
<evidence type="ECO:0000313" key="10">
    <source>
        <dbReference type="Proteomes" id="UP001602058"/>
    </source>
</evidence>
<dbReference type="Proteomes" id="UP001602058">
    <property type="component" value="Unassembled WGS sequence"/>
</dbReference>
<dbReference type="GO" id="GO:0016301">
    <property type="term" value="F:kinase activity"/>
    <property type="evidence" value="ECO:0007669"/>
    <property type="project" value="UniProtKB-KW"/>
</dbReference>
<keyword evidence="3" id="KW-0808">Transferase</keyword>
<dbReference type="Pfam" id="PF00069">
    <property type="entry name" value="Pkinase"/>
    <property type="match status" value="2"/>
</dbReference>
<dbReference type="CDD" id="cd14014">
    <property type="entry name" value="STKc_PknB_like"/>
    <property type="match status" value="1"/>
</dbReference>